<keyword evidence="3" id="KW-1185">Reference proteome</keyword>
<organism evidence="2 3">
    <name type="scientific">Aspergillus nanangensis</name>
    <dbReference type="NCBI Taxonomy" id="2582783"/>
    <lineage>
        <taxon>Eukaryota</taxon>
        <taxon>Fungi</taxon>
        <taxon>Dikarya</taxon>
        <taxon>Ascomycota</taxon>
        <taxon>Pezizomycotina</taxon>
        <taxon>Eurotiomycetes</taxon>
        <taxon>Eurotiomycetidae</taxon>
        <taxon>Eurotiales</taxon>
        <taxon>Aspergillaceae</taxon>
        <taxon>Aspergillus</taxon>
        <taxon>Aspergillus subgen. Circumdati</taxon>
    </lineage>
</organism>
<gene>
    <name evidence="2" type="ORF">FE257_000144</name>
</gene>
<sequence length="552" mass="59944">MNRQTDLSHISAFTTLADILADFQIPLPSTTNGPEIILTGEIPSPELTKSQRINLTLIGAIPALANAVVAATIFEARGGSRQRVEIDLRRGHNYIDPDIGMTPSLNGQEITLDLVAGNPFLRNIFETRDGKWVVLSAVYVDLAYKWTALLDCSMAESSARAAVKMWNAADLEALAAKAEMPMAICRSEKEWNTHPQGSVMTGQPIVPIEPAKKRSSPSSNCSPFPATVPDRPLSGLKVLAVTHAIAGPGAGRTLAEHGASVLQVMFTHGFEHAFVYTYANLGTASTRLSLNKDSDRQRLWTLIRDAHVWIDSYREGAIRKFGYSDTAMHNVNPGLIITHIRCYGSSGPWAWKPGFDMQGSASSGLMCLMGEGLGDGRPRWPPGMVINDYTTAYFAALAVMGIVLRRVNGESDWDQGWVVSPSLCGTAMGILRFFKTERFPGTGSGEPLSPEMLEGDTSLGYLKTLAPLPKMSATPVAYQGDLLVTMGSSRPVFPGFDDGYDIRALTPMSKEGVVHSFAAGVVKKLERIRMLGEEERKARDKAYDIARKAAVL</sequence>
<dbReference type="AlphaFoldDB" id="A0AAD4GZN5"/>
<dbReference type="GO" id="GO:0003824">
    <property type="term" value="F:catalytic activity"/>
    <property type="evidence" value="ECO:0007669"/>
    <property type="project" value="InterPro"/>
</dbReference>
<reference evidence="2" key="2">
    <citation type="submission" date="2020-02" db="EMBL/GenBank/DDBJ databases">
        <authorList>
            <person name="Gilchrist C.L.M."/>
            <person name="Chooi Y.-H."/>
        </authorList>
    </citation>
    <scope>NUCLEOTIDE SEQUENCE</scope>
    <source>
        <strain evidence="2">MST-FP2251</strain>
    </source>
</reference>
<reference evidence="2" key="1">
    <citation type="journal article" date="2019" name="Beilstein J. Org. Chem.">
        <title>Nanangenines: drimane sesquiterpenoids as the dominant metabolite cohort of a novel Australian fungus, Aspergillus nanangensis.</title>
        <authorList>
            <person name="Lacey H.J."/>
            <person name="Gilchrist C.L.M."/>
            <person name="Crombie A."/>
            <person name="Kalaitzis J.A."/>
            <person name="Vuong D."/>
            <person name="Rutledge P.J."/>
            <person name="Turner P."/>
            <person name="Pitt J.I."/>
            <person name="Lacey E."/>
            <person name="Chooi Y.H."/>
            <person name="Piggott A.M."/>
        </authorList>
    </citation>
    <scope>NUCLEOTIDE SEQUENCE</scope>
    <source>
        <strain evidence="2">MST-FP2251</strain>
    </source>
</reference>
<comment type="similarity">
    <text evidence="1">Belongs to the CoA-transferase III family.</text>
</comment>
<dbReference type="Proteomes" id="UP001194746">
    <property type="component" value="Unassembled WGS sequence"/>
</dbReference>
<dbReference type="Gene3D" id="3.40.50.10540">
    <property type="entry name" value="Crotonobetainyl-coa:carnitine coa-transferase, domain 1"/>
    <property type="match status" value="1"/>
</dbReference>
<evidence type="ECO:0000256" key="1">
    <source>
        <dbReference type="ARBA" id="ARBA00008383"/>
    </source>
</evidence>
<protein>
    <submittedName>
        <fullName evidence="2">Uncharacterized protein</fullName>
    </submittedName>
</protein>
<accession>A0AAD4GZN5</accession>
<dbReference type="InterPro" id="IPR003673">
    <property type="entry name" value="CoA-Trfase_fam_III"/>
</dbReference>
<dbReference type="PANTHER" id="PTHR48229">
    <property type="entry name" value="CAIB/BAIF FAMILY ENZYME (AFU_ORTHOLOGUE AFUA_1G05360)-RELATED"/>
    <property type="match status" value="1"/>
</dbReference>
<dbReference type="InterPro" id="IPR023606">
    <property type="entry name" value="CoA-Trfase_III_dom_1_sf"/>
</dbReference>
<dbReference type="EMBL" id="VCAU01000001">
    <property type="protein sequence ID" value="KAF9895242.1"/>
    <property type="molecule type" value="Genomic_DNA"/>
</dbReference>
<evidence type="ECO:0000313" key="2">
    <source>
        <dbReference type="EMBL" id="KAF9895242.1"/>
    </source>
</evidence>
<proteinExistence type="inferred from homology"/>
<comment type="caution">
    <text evidence="2">The sequence shown here is derived from an EMBL/GenBank/DDBJ whole genome shotgun (WGS) entry which is preliminary data.</text>
</comment>
<dbReference type="SUPFAM" id="SSF89796">
    <property type="entry name" value="CoA-transferase family III (CaiB/BaiF)"/>
    <property type="match status" value="2"/>
</dbReference>
<evidence type="ECO:0000313" key="3">
    <source>
        <dbReference type="Proteomes" id="UP001194746"/>
    </source>
</evidence>
<dbReference type="InterPro" id="IPR052985">
    <property type="entry name" value="CoA-trans_III_biosynth/detox"/>
</dbReference>
<name>A0AAD4GZN5_ASPNN</name>
<dbReference type="PANTHER" id="PTHR48229:SF1">
    <property type="entry name" value="ALPHA METHYLACYL-COA RACEMASE-RELATED"/>
    <property type="match status" value="1"/>
</dbReference>
<dbReference type="Pfam" id="PF02515">
    <property type="entry name" value="CoA_transf_3"/>
    <property type="match status" value="1"/>
</dbReference>